<organism evidence="2 3">
    <name type="scientific">Rhizopus oryzae</name>
    <name type="common">Mucormycosis agent</name>
    <name type="synonym">Rhizopus arrhizus var. delemar</name>
    <dbReference type="NCBI Taxonomy" id="64495"/>
    <lineage>
        <taxon>Eukaryota</taxon>
        <taxon>Fungi</taxon>
        <taxon>Fungi incertae sedis</taxon>
        <taxon>Mucoromycota</taxon>
        <taxon>Mucoromycotina</taxon>
        <taxon>Mucoromycetes</taxon>
        <taxon>Mucorales</taxon>
        <taxon>Mucorineae</taxon>
        <taxon>Rhizopodaceae</taxon>
        <taxon>Rhizopus</taxon>
    </lineage>
</organism>
<proteinExistence type="predicted"/>
<dbReference type="AlphaFoldDB" id="A0A9P7BGV2"/>
<protein>
    <submittedName>
        <fullName evidence="2">Uncharacterized protein</fullName>
    </submittedName>
</protein>
<evidence type="ECO:0000313" key="3">
    <source>
        <dbReference type="Proteomes" id="UP000716291"/>
    </source>
</evidence>
<sequence length="90" mass="9532">MIPAHGQADQRIQVGVGEVLPPLPVGRPGQDIRIQRRRRGGLAHMMPGCGVRDLGPGGHSGAARRQGHKHSNRQAGNSISNRHDHASSVG</sequence>
<reference evidence="2" key="1">
    <citation type="journal article" date="2020" name="Microb. Genom.">
        <title>Genetic diversity of clinical and environmental Mucorales isolates obtained from an investigation of mucormycosis cases among solid organ transplant recipients.</title>
        <authorList>
            <person name="Nguyen M.H."/>
            <person name="Kaul D."/>
            <person name="Muto C."/>
            <person name="Cheng S.J."/>
            <person name="Richter R.A."/>
            <person name="Bruno V.M."/>
            <person name="Liu G."/>
            <person name="Beyhan S."/>
            <person name="Sundermann A.J."/>
            <person name="Mounaud S."/>
            <person name="Pasculle A.W."/>
            <person name="Nierman W.C."/>
            <person name="Driscoll E."/>
            <person name="Cumbie R."/>
            <person name="Clancy C.J."/>
            <person name="Dupont C.L."/>
        </authorList>
    </citation>
    <scope>NUCLEOTIDE SEQUENCE</scope>
    <source>
        <strain evidence="2">GL11</strain>
    </source>
</reference>
<gene>
    <name evidence="2" type="ORF">G6F64_015484</name>
</gene>
<dbReference type="Proteomes" id="UP000716291">
    <property type="component" value="Unassembled WGS sequence"/>
</dbReference>
<feature type="compositionally biased region" description="Basic and acidic residues" evidence="1">
    <location>
        <begin position="81"/>
        <end position="90"/>
    </location>
</feature>
<keyword evidence="3" id="KW-1185">Reference proteome</keyword>
<evidence type="ECO:0000256" key="1">
    <source>
        <dbReference type="SAM" id="MobiDB-lite"/>
    </source>
</evidence>
<dbReference type="EMBL" id="JAANQT010014681">
    <property type="protein sequence ID" value="KAG1272625.1"/>
    <property type="molecule type" value="Genomic_DNA"/>
</dbReference>
<accession>A0A9P7BGV2</accession>
<evidence type="ECO:0000313" key="2">
    <source>
        <dbReference type="EMBL" id="KAG1272625.1"/>
    </source>
</evidence>
<feature type="region of interest" description="Disordered" evidence="1">
    <location>
        <begin position="1"/>
        <end position="90"/>
    </location>
</feature>
<feature type="compositionally biased region" description="Low complexity" evidence="1">
    <location>
        <begin position="14"/>
        <end position="32"/>
    </location>
</feature>
<comment type="caution">
    <text evidence="2">The sequence shown here is derived from an EMBL/GenBank/DDBJ whole genome shotgun (WGS) entry which is preliminary data.</text>
</comment>
<name>A0A9P7BGV2_RHIOR</name>